<gene>
    <name evidence="1" type="ORF">RFN28_05280</name>
</gene>
<accession>A0ABU4XW84</accession>
<organism evidence="1 2">
    <name type="scientific">Mesorhizobium album</name>
    <dbReference type="NCBI Taxonomy" id="3072314"/>
    <lineage>
        <taxon>Bacteria</taxon>
        <taxon>Pseudomonadati</taxon>
        <taxon>Pseudomonadota</taxon>
        <taxon>Alphaproteobacteria</taxon>
        <taxon>Hyphomicrobiales</taxon>
        <taxon>Phyllobacteriaceae</taxon>
        <taxon>Mesorhizobium</taxon>
    </lineage>
</organism>
<evidence type="ECO:0000313" key="2">
    <source>
        <dbReference type="Proteomes" id="UP001287059"/>
    </source>
</evidence>
<sequence>MTLFNRPLAELSANDLLGLIGEGEGKNIDFKRELVGTGENLELSFGLLRLHVLL</sequence>
<proteinExistence type="predicted"/>
<name>A0ABU4XW84_9HYPH</name>
<keyword evidence="2" id="KW-1185">Reference proteome</keyword>
<dbReference type="EMBL" id="JAVIIW010000004">
    <property type="protein sequence ID" value="MDX8477894.1"/>
    <property type="molecule type" value="Genomic_DNA"/>
</dbReference>
<reference evidence="1 2" key="1">
    <citation type="submission" date="2023-08" db="EMBL/GenBank/DDBJ databases">
        <title>Implementing the SeqCode for naming new Mesorhizobium species isolated from Vachellia karroo root nodules.</title>
        <authorList>
            <person name="Van Lill M."/>
        </authorList>
    </citation>
    <scope>NUCLEOTIDE SEQUENCE [LARGE SCALE GENOMIC DNA]</scope>
    <source>
        <strain evidence="1 2">VK24D</strain>
    </source>
</reference>
<protein>
    <submittedName>
        <fullName evidence="1">Uncharacterized protein</fullName>
    </submittedName>
</protein>
<evidence type="ECO:0000313" key="1">
    <source>
        <dbReference type="EMBL" id="MDX8477894.1"/>
    </source>
</evidence>
<comment type="caution">
    <text evidence="1">The sequence shown here is derived from an EMBL/GenBank/DDBJ whole genome shotgun (WGS) entry which is preliminary data.</text>
</comment>
<dbReference type="RefSeq" id="WP_320286317.1">
    <property type="nucleotide sequence ID" value="NZ_JAVIIW010000004.1"/>
</dbReference>
<dbReference type="Proteomes" id="UP001287059">
    <property type="component" value="Unassembled WGS sequence"/>
</dbReference>